<proteinExistence type="predicted"/>
<reference evidence="3" key="1">
    <citation type="journal article" date="2020" name="Stud. Mycol.">
        <title>101 Dothideomycetes genomes: a test case for predicting lifestyles and emergence of pathogens.</title>
        <authorList>
            <person name="Haridas S."/>
            <person name="Albert R."/>
            <person name="Binder M."/>
            <person name="Bloem J."/>
            <person name="Labutti K."/>
            <person name="Salamov A."/>
            <person name="Andreopoulos B."/>
            <person name="Baker S."/>
            <person name="Barry K."/>
            <person name="Bills G."/>
            <person name="Bluhm B."/>
            <person name="Cannon C."/>
            <person name="Castanera R."/>
            <person name="Culley D."/>
            <person name="Daum C."/>
            <person name="Ezra D."/>
            <person name="Gonzalez J."/>
            <person name="Henrissat B."/>
            <person name="Kuo A."/>
            <person name="Liang C."/>
            <person name="Lipzen A."/>
            <person name="Lutzoni F."/>
            <person name="Magnuson J."/>
            <person name="Mondo S."/>
            <person name="Nolan M."/>
            <person name="Ohm R."/>
            <person name="Pangilinan J."/>
            <person name="Park H.-J."/>
            <person name="Ramirez L."/>
            <person name="Alfaro M."/>
            <person name="Sun H."/>
            <person name="Tritt A."/>
            <person name="Yoshinaga Y."/>
            <person name="Zwiers L.-H."/>
            <person name="Turgeon B."/>
            <person name="Goodwin S."/>
            <person name="Spatafora J."/>
            <person name="Crous P."/>
            <person name="Grigoriev I."/>
        </authorList>
    </citation>
    <scope>NUCLEOTIDE SEQUENCE</scope>
    <source>
        <strain evidence="3">CBS 109.77</strain>
    </source>
</reference>
<keyword evidence="4" id="KW-1185">Reference proteome</keyword>
<gene>
    <name evidence="3" type="ORF">K505DRAFT_327432</name>
</gene>
<feature type="region of interest" description="Disordered" evidence="1">
    <location>
        <begin position="1"/>
        <end position="22"/>
    </location>
</feature>
<keyword evidence="2" id="KW-1133">Transmembrane helix</keyword>
<keyword evidence="2" id="KW-0812">Transmembrane</keyword>
<evidence type="ECO:0000313" key="3">
    <source>
        <dbReference type="EMBL" id="KAF2790676.1"/>
    </source>
</evidence>
<evidence type="ECO:0000313" key="4">
    <source>
        <dbReference type="Proteomes" id="UP000799757"/>
    </source>
</evidence>
<organism evidence="3 4">
    <name type="scientific">Melanomma pulvis-pyrius CBS 109.77</name>
    <dbReference type="NCBI Taxonomy" id="1314802"/>
    <lineage>
        <taxon>Eukaryota</taxon>
        <taxon>Fungi</taxon>
        <taxon>Dikarya</taxon>
        <taxon>Ascomycota</taxon>
        <taxon>Pezizomycotina</taxon>
        <taxon>Dothideomycetes</taxon>
        <taxon>Pleosporomycetidae</taxon>
        <taxon>Pleosporales</taxon>
        <taxon>Melanommataceae</taxon>
        <taxon>Melanomma</taxon>
    </lineage>
</organism>
<evidence type="ECO:0000256" key="2">
    <source>
        <dbReference type="SAM" id="Phobius"/>
    </source>
</evidence>
<keyword evidence="2" id="KW-0472">Membrane</keyword>
<feature type="transmembrane region" description="Helical" evidence="2">
    <location>
        <begin position="26"/>
        <end position="46"/>
    </location>
</feature>
<dbReference type="EMBL" id="MU002061">
    <property type="protein sequence ID" value="KAF2790676.1"/>
    <property type="molecule type" value="Genomic_DNA"/>
</dbReference>
<sequence>MPAPHGQYDRFCPGSKKKSSESRRSNLYLIILVDLLFYKYLAGYAGHCSSTPVFARPVTRLLGQVNGRFNQSTTPTSEP</sequence>
<name>A0A6A6X2T9_9PLEO</name>
<protein>
    <submittedName>
        <fullName evidence="3">Uncharacterized protein</fullName>
    </submittedName>
</protein>
<dbReference type="Proteomes" id="UP000799757">
    <property type="component" value="Unassembled WGS sequence"/>
</dbReference>
<evidence type="ECO:0000256" key="1">
    <source>
        <dbReference type="SAM" id="MobiDB-lite"/>
    </source>
</evidence>
<accession>A0A6A6X2T9</accession>
<dbReference type="AlphaFoldDB" id="A0A6A6X2T9"/>